<keyword evidence="9 12" id="KW-0324">Glycolysis</keyword>
<gene>
    <name evidence="12" type="primary">tpiA</name>
    <name evidence="14" type="ORF">B6D57_03930</name>
</gene>
<comment type="subcellular location">
    <subcellularLocation>
        <location evidence="12 13">Cytoplasm</location>
    </subcellularLocation>
</comment>
<dbReference type="UniPathway" id="UPA00109">
    <property type="reaction ID" value="UER00189"/>
</dbReference>
<feature type="binding site" evidence="12">
    <location>
        <begin position="9"/>
        <end position="11"/>
    </location>
    <ligand>
        <name>substrate</name>
    </ligand>
</feature>
<feature type="active site" description="Proton acceptor" evidence="12">
    <location>
        <position position="167"/>
    </location>
</feature>
<accession>A0A1W9S1X0</accession>
<comment type="function">
    <text evidence="11 12">Involved in the gluconeogenesis. Catalyzes stereospecifically the conversion of dihydroxyacetone phosphate (DHAP) to D-glyceraldehyde-3-phosphate (G3P).</text>
</comment>
<dbReference type="GO" id="GO:0005829">
    <property type="term" value="C:cytosol"/>
    <property type="evidence" value="ECO:0007669"/>
    <property type="project" value="TreeGrafter"/>
</dbReference>
<dbReference type="PROSITE" id="PS51440">
    <property type="entry name" value="TIM_2"/>
    <property type="match status" value="1"/>
</dbReference>
<dbReference type="InterPro" id="IPR022896">
    <property type="entry name" value="TrioseP_Isoase_bac/euk"/>
</dbReference>
<evidence type="ECO:0000256" key="10">
    <source>
        <dbReference type="ARBA" id="ARBA00023235"/>
    </source>
</evidence>
<dbReference type="InterPro" id="IPR020861">
    <property type="entry name" value="Triosephosphate_isomerase_AS"/>
</dbReference>
<evidence type="ECO:0000313" key="14">
    <source>
        <dbReference type="EMBL" id="OQX90290.1"/>
    </source>
</evidence>
<dbReference type="InterPro" id="IPR013785">
    <property type="entry name" value="Aldolase_TIM"/>
</dbReference>
<dbReference type="Gene3D" id="3.20.20.70">
    <property type="entry name" value="Aldolase class I"/>
    <property type="match status" value="1"/>
</dbReference>
<dbReference type="EC" id="5.3.1.1" evidence="5 12"/>
<evidence type="ECO:0000256" key="4">
    <source>
        <dbReference type="ARBA" id="ARBA00011738"/>
    </source>
</evidence>
<dbReference type="EMBL" id="NATQ01000075">
    <property type="protein sequence ID" value="OQX90290.1"/>
    <property type="molecule type" value="Genomic_DNA"/>
</dbReference>
<dbReference type="InterPro" id="IPR035990">
    <property type="entry name" value="TIM_sf"/>
</dbReference>
<evidence type="ECO:0000256" key="12">
    <source>
        <dbReference type="HAMAP-Rule" id="MF_00147"/>
    </source>
</evidence>
<feature type="binding site" evidence="12">
    <location>
        <position position="213"/>
    </location>
    <ligand>
        <name>substrate</name>
    </ligand>
</feature>
<keyword evidence="8 12" id="KW-0963">Cytoplasm</keyword>
<dbReference type="GO" id="GO:0006096">
    <property type="term" value="P:glycolytic process"/>
    <property type="evidence" value="ECO:0007669"/>
    <property type="project" value="UniProtKB-UniRule"/>
</dbReference>
<dbReference type="Proteomes" id="UP000192611">
    <property type="component" value="Unassembled WGS sequence"/>
</dbReference>
<dbReference type="UniPathway" id="UPA00138"/>
<comment type="catalytic activity">
    <reaction evidence="1 12 13">
        <text>D-glyceraldehyde 3-phosphate = dihydroxyacetone phosphate</text>
        <dbReference type="Rhea" id="RHEA:18585"/>
        <dbReference type="ChEBI" id="CHEBI:57642"/>
        <dbReference type="ChEBI" id="CHEBI:59776"/>
        <dbReference type="EC" id="5.3.1.1"/>
    </reaction>
</comment>
<dbReference type="AlphaFoldDB" id="A0A1W9S1X0"/>
<keyword evidence="7 12" id="KW-0312">Gluconeogenesis</keyword>
<feature type="binding site" evidence="12">
    <location>
        <begin position="234"/>
        <end position="235"/>
    </location>
    <ligand>
        <name>substrate</name>
    </ligand>
</feature>
<dbReference type="InterPro" id="IPR000652">
    <property type="entry name" value="Triosephosphate_isomerase"/>
</dbReference>
<dbReference type="GO" id="GO:0006094">
    <property type="term" value="P:gluconeogenesis"/>
    <property type="evidence" value="ECO:0007669"/>
    <property type="project" value="UniProtKB-UniRule"/>
</dbReference>
<evidence type="ECO:0000256" key="9">
    <source>
        <dbReference type="ARBA" id="ARBA00023152"/>
    </source>
</evidence>
<reference evidence="15" key="1">
    <citation type="submission" date="2017-03" db="EMBL/GenBank/DDBJ databases">
        <title>Novel pathways for hydrocarbon cycling and metabolic interdependencies in hydrothermal sediment communities.</title>
        <authorList>
            <person name="Dombrowski N."/>
            <person name="Seitz K."/>
            <person name="Teske A."/>
            <person name="Baker B."/>
        </authorList>
    </citation>
    <scope>NUCLEOTIDE SEQUENCE [LARGE SCALE GENOMIC DNA]</scope>
</reference>
<dbReference type="PANTHER" id="PTHR21139:SF42">
    <property type="entry name" value="TRIOSEPHOSPHATE ISOMERASE"/>
    <property type="match status" value="1"/>
</dbReference>
<dbReference type="GO" id="GO:0004807">
    <property type="term" value="F:triose-phosphate isomerase activity"/>
    <property type="evidence" value="ECO:0007669"/>
    <property type="project" value="UniProtKB-UniRule"/>
</dbReference>
<comment type="caution">
    <text evidence="14">The sequence shown here is derived from an EMBL/GenBank/DDBJ whole genome shotgun (WGS) entry which is preliminary data.</text>
</comment>
<evidence type="ECO:0000256" key="13">
    <source>
        <dbReference type="RuleBase" id="RU363013"/>
    </source>
</evidence>
<dbReference type="SUPFAM" id="SSF51351">
    <property type="entry name" value="Triosephosphate isomerase (TIM)"/>
    <property type="match status" value="1"/>
</dbReference>
<evidence type="ECO:0000256" key="5">
    <source>
        <dbReference type="ARBA" id="ARBA00011940"/>
    </source>
</evidence>
<comment type="pathway">
    <text evidence="12 13">Carbohydrate degradation; glycolysis; D-glyceraldehyde 3-phosphate from glycerone phosphate: step 1/1.</text>
</comment>
<dbReference type="GO" id="GO:0019563">
    <property type="term" value="P:glycerol catabolic process"/>
    <property type="evidence" value="ECO:0007669"/>
    <property type="project" value="TreeGrafter"/>
</dbReference>
<dbReference type="HAMAP" id="MF_00147_B">
    <property type="entry name" value="TIM_B"/>
    <property type="match status" value="1"/>
</dbReference>
<evidence type="ECO:0000256" key="8">
    <source>
        <dbReference type="ARBA" id="ARBA00022490"/>
    </source>
</evidence>
<dbReference type="FunFam" id="3.20.20.70:FF:000020">
    <property type="entry name" value="Triosephosphate isomerase"/>
    <property type="match status" value="1"/>
</dbReference>
<dbReference type="PANTHER" id="PTHR21139">
    <property type="entry name" value="TRIOSEPHOSPHATE ISOMERASE"/>
    <property type="match status" value="1"/>
</dbReference>
<comment type="pathway">
    <text evidence="2 12 13">Carbohydrate biosynthesis; gluconeogenesis.</text>
</comment>
<evidence type="ECO:0000313" key="15">
    <source>
        <dbReference type="Proteomes" id="UP000192611"/>
    </source>
</evidence>
<dbReference type="NCBIfam" id="TIGR00419">
    <property type="entry name" value="tim"/>
    <property type="match status" value="1"/>
</dbReference>
<evidence type="ECO:0000256" key="7">
    <source>
        <dbReference type="ARBA" id="ARBA00022432"/>
    </source>
</evidence>
<dbReference type="CDD" id="cd00311">
    <property type="entry name" value="TIM"/>
    <property type="match status" value="1"/>
</dbReference>
<name>A0A1W9S1X0_9BACT</name>
<evidence type="ECO:0000256" key="3">
    <source>
        <dbReference type="ARBA" id="ARBA00007422"/>
    </source>
</evidence>
<keyword evidence="10 12" id="KW-0413">Isomerase</keyword>
<evidence type="ECO:0000256" key="1">
    <source>
        <dbReference type="ARBA" id="ARBA00000474"/>
    </source>
</evidence>
<proteinExistence type="inferred from homology"/>
<evidence type="ECO:0000256" key="6">
    <source>
        <dbReference type="ARBA" id="ARBA00019397"/>
    </source>
</evidence>
<protein>
    <recommendedName>
        <fullName evidence="6 12">Triosephosphate isomerase</fullName>
        <shortName evidence="12">TIM</shortName>
        <shortName evidence="12">TPI</shortName>
        <ecNumber evidence="5 12">5.3.1.1</ecNumber>
    </recommendedName>
    <alternativeName>
        <fullName evidence="12">Triose-phosphate isomerase</fullName>
    </alternativeName>
</protein>
<evidence type="ECO:0000256" key="2">
    <source>
        <dbReference type="ARBA" id="ARBA00004742"/>
    </source>
</evidence>
<comment type="similarity">
    <text evidence="3 12 13">Belongs to the triosephosphate isomerase family.</text>
</comment>
<evidence type="ECO:0000256" key="11">
    <source>
        <dbReference type="ARBA" id="ARBA00055680"/>
    </source>
</evidence>
<feature type="binding site" evidence="12">
    <location>
        <position position="173"/>
    </location>
    <ligand>
        <name>substrate</name>
    </ligand>
</feature>
<dbReference type="Pfam" id="PF00121">
    <property type="entry name" value="TIM"/>
    <property type="match status" value="1"/>
</dbReference>
<feature type="active site" description="Electrophile" evidence="12">
    <location>
        <position position="95"/>
    </location>
</feature>
<dbReference type="GO" id="GO:0046166">
    <property type="term" value="P:glyceraldehyde-3-phosphate biosynthetic process"/>
    <property type="evidence" value="ECO:0007669"/>
    <property type="project" value="TreeGrafter"/>
</dbReference>
<dbReference type="PROSITE" id="PS00171">
    <property type="entry name" value="TIM_1"/>
    <property type="match status" value="1"/>
</dbReference>
<organism evidence="14 15">
    <name type="scientific">Candidatus Coatesbacteria bacterium 4484_99</name>
    <dbReference type="NCBI Taxonomy" id="1970774"/>
    <lineage>
        <taxon>Bacteria</taxon>
        <taxon>Candidatus Coatesiibacteriota</taxon>
    </lineage>
</organism>
<comment type="subunit">
    <text evidence="4 12 13">Homodimer.</text>
</comment>
<sequence>MRRKIIVGNWKMNLDGKSVENLITGLVSRLGEFKHLDVGVAPPFVYLPMAVCLAKEKSLAIAAQNCYPESRGAFTGEISPPMLADIGVDMCIVGHSERRRYFNESNEFIARKVRTLIDNNIKPILCVGEKLEERDAGETLEVVGEQVRKCLSEVGSDEIGEVVLAYEPVWAIGTGRNATPEQAEEVHRFIRGIIGDMYGEDVSSEMRIMYGGSVKPDNAYDLIAKDEIDGALVGGASLALEQFVGIISKVL</sequence>